<protein>
    <submittedName>
        <fullName evidence="3">TSC complex subunit 1b</fullName>
    </submittedName>
</protein>
<evidence type="ECO:0000256" key="2">
    <source>
        <dbReference type="SAM" id="MobiDB-lite"/>
    </source>
</evidence>
<proteinExistence type="predicted"/>
<dbReference type="GO" id="GO:0008285">
    <property type="term" value="P:negative regulation of cell population proliferation"/>
    <property type="evidence" value="ECO:0007669"/>
    <property type="project" value="TreeGrafter"/>
</dbReference>
<name>A0A3B3S1E2_9TELE</name>
<reference evidence="3" key="1">
    <citation type="submission" date="2025-08" db="UniProtKB">
        <authorList>
            <consortium name="Ensembl"/>
        </authorList>
    </citation>
    <scope>IDENTIFICATION</scope>
</reference>
<sequence>MAREQPHMGDLLPLLESSDLHQVEEVKDLIRDHLNQDRGAVLVNGLVDYYLETGSTEAMHFLSSVREPHDKHLLDKMNECMASRACRLHTLTLLGHVVRKEPSWIHKIARFPLLLSLLKSVKCCVYSLFHRLYGMYPCNFVSYLRSHYSMKENMDTFEEVVKPMLEHVRIHPELVTGTQDHELDPTRWKRYEIHDIVIECAKVSLDPKEASCEEGYSSAPEHFSAPHYLPDVCPLCSPFSCVVLLPYLYVSSLCVSLSHSQIGELNNSCGLKDPFWTPASVCGMTTPPPSRGISPTGIAESTRSSSNFPGRIHGTLGEVFNCPSALTDALMQELLKITEDPPQLPSQWGLDSPFCHTTETLTGSQAPGPVALGLSLSHECHAEATSGTDRPEGAPDLFTPIDCPVPNQQSPPAPEDEAEAPNKAVICFPSPCGAATPSYEALFDLALPKAAPHFVRRRTSEALRRAGAEEGEEAGPGPSVGPPTPPSPLEVLDRLVQQGKDAHDKALKRLPLLSKSADWTHFGGSAPLDELHTLRSQLLLLHNQLLYERYKREQHAVRNRRLLRRIIKATALEEQNSAMKDQLNLQNMDILSLKESLQVEQQRYHQLWEDREAVVTRLHSQIRQLQQGRDEYYTKNQELQSKLLECQKMTGKLEAELQKANNVVCNMGHQLSQLSIKLTTSESMQQQMAFLNKQLLLLGEVNKLCMEELQHSGTDTKSVGQMMLASSDKELERLRLSLVTQAQHLEAAQQRIGELEAHLTKKEHLVVEQKKFLEDVKAQAKGELQASESRYQAQRRVTQALQTELLQLYSRMDGDHTSLPGSKVKTAPQDRVDVNSPAATPHRGNISTLLPLPTPGSVNGGGGCPLAWVEPPPPWGSPGAPSPMSSCPTSGSFLDMRAQELLRCKSEGPWDGDPRRLAGLSQGLKTEMCVDPLRPAWGPHTREARPDVLRANSRDGPISGPGSARQRKQELRIMDYDETHHEHS</sequence>
<dbReference type="Proteomes" id="UP000261540">
    <property type="component" value="Unplaced"/>
</dbReference>
<feature type="coiled-coil region" evidence="1">
    <location>
        <begin position="745"/>
        <end position="790"/>
    </location>
</feature>
<dbReference type="GO" id="GO:0033596">
    <property type="term" value="C:TSC1-TSC2 complex"/>
    <property type="evidence" value="ECO:0007669"/>
    <property type="project" value="TreeGrafter"/>
</dbReference>
<evidence type="ECO:0000256" key="1">
    <source>
        <dbReference type="SAM" id="Coils"/>
    </source>
</evidence>
<accession>A0A3B3S1E2</accession>
<dbReference type="Ensembl" id="ENSPKIT00000005252.1">
    <property type="protein sequence ID" value="ENSPKIP00000024544.1"/>
    <property type="gene ID" value="ENSPKIG00000007699.1"/>
</dbReference>
<evidence type="ECO:0000313" key="4">
    <source>
        <dbReference type="Proteomes" id="UP000261540"/>
    </source>
</evidence>
<dbReference type="GO" id="GO:0032007">
    <property type="term" value="P:negative regulation of TOR signaling"/>
    <property type="evidence" value="ECO:0007669"/>
    <property type="project" value="TreeGrafter"/>
</dbReference>
<dbReference type="PANTHER" id="PTHR15154">
    <property type="entry name" value="HAMARTIN"/>
    <property type="match status" value="1"/>
</dbReference>
<feature type="region of interest" description="Disordered" evidence="2">
    <location>
        <begin position="382"/>
        <end position="419"/>
    </location>
</feature>
<feature type="compositionally biased region" description="Basic and acidic residues" evidence="2">
    <location>
        <begin position="459"/>
        <end position="468"/>
    </location>
</feature>
<feature type="region of interest" description="Disordered" evidence="2">
    <location>
        <begin position="935"/>
        <end position="970"/>
    </location>
</feature>
<organism evidence="3 4">
    <name type="scientific">Paramormyrops kingsleyae</name>
    <dbReference type="NCBI Taxonomy" id="1676925"/>
    <lineage>
        <taxon>Eukaryota</taxon>
        <taxon>Metazoa</taxon>
        <taxon>Chordata</taxon>
        <taxon>Craniata</taxon>
        <taxon>Vertebrata</taxon>
        <taxon>Euteleostomi</taxon>
        <taxon>Actinopterygii</taxon>
        <taxon>Neopterygii</taxon>
        <taxon>Teleostei</taxon>
        <taxon>Osteoglossocephala</taxon>
        <taxon>Osteoglossomorpha</taxon>
        <taxon>Osteoglossiformes</taxon>
        <taxon>Mormyridae</taxon>
        <taxon>Paramormyrops</taxon>
    </lineage>
</organism>
<dbReference type="PANTHER" id="PTHR15154:SF2">
    <property type="entry name" value="HAMARTIN"/>
    <property type="match status" value="1"/>
</dbReference>
<dbReference type="Pfam" id="PF04388">
    <property type="entry name" value="Hamartin"/>
    <property type="match status" value="3"/>
</dbReference>
<dbReference type="GO" id="GO:0051726">
    <property type="term" value="P:regulation of cell cycle"/>
    <property type="evidence" value="ECO:0007669"/>
    <property type="project" value="TreeGrafter"/>
</dbReference>
<dbReference type="InterPro" id="IPR007483">
    <property type="entry name" value="Hamartin"/>
</dbReference>
<keyword evidence="4" id="KW-1185">Reference proteome</keyword>
<feature type="region of interest" description="Disordered" evidence="2">
    <location>
        <begin position="459"/>
        <end position="490"/>
    </location>
</feature>
<evidence type="ECO:0000313" key="3">
    <source>
        <dbReference type="Ensembl" id="ENSPKIP00000024544.1"/>
    </source>
</evidence>
<dbReference type="GeneTree" id="ENSGT00390000014148"/>
<keyword evidence="1" id="KW-0175">Coiled coil</keyword>
<reference evidence="3" key="2">
    <citation type="submission" date="2025-09" db="UniProtKB">
        <authorList>
            <consortium name="Ensembl"/>
        </authorList>
    </citation>
    <scope>IDENTIFICATION</scope>
</reference>
<dbReference type="AlphaFoldDB" id="A0A3B3S1E2"/>
<feature type="compositionally biased region" description="Pro residues" evidence="2">
    <location>
        <begin position="479"/>
        <end position="488"/>
    </location>
</feature>